<dbReference type="PANTHER" id="PTHR10037:SF280">
    <property type="entry name" value="SODIUM CHANNEL PROTEIN TYPE 1 SUBUNIT ALPHA"/>
    <property type="match status" value="1"/>
</dbReference>
<evidence type="ECO:0000313" key="24">
    <source>
        <dbReference type="Ensembl" id="ENSABRP00000027803.1"/>
    </source>
</evidence>
<dbReference type="InterPro" id="IPR024583">
    <property type="entry name" value="Na_trans_cytopl"/>
</dbReference>
<comment type="caution">
    <text evidence="17">Lacks conserved residue(s) required for the propagation of feature annotation.</text>
</comment>
<feature type="region of interest" description="Disordered" evidence="19">
    <location>
        <begin position="569"/>
        <end position="609"/>
    </location>
</feature>
<feature type="transmembrane region" description="Helical" evidence="17">
    <location>
        <begin position="1630"/>
        <end position="1658"/>
    </location>
</feature>
<evidence type="ECO:0000256" key="11">
    <source>
        <dbReference type="ARBA" id="ARBA00023065"/>
    </source>
</evidence>
<dbReference type="InterPro" id="IPR005821">
    <property type="entry name" value="Ion_trans_dom"/>
</dbReference>
<keyword evidence="5" id="KW-0597">Phosphoprotein</keyword>
<dbReference type="Pfam" id="PF06512">
    <property type="entry name" value="Na_trans_assoc"/>
    <property type="match status" value="1"/>
</dbReference>
<dbReference type="Pfam" id="PF00520">
    <property type="entry name" value="Ion_trans"/>
    <property type="match status" value="4"/>
</dbReference>
<feature type="transmembrane region" description="Helical" evidence="17">
    <location>
        <begin position="769"/>
        <end position="790"/>
    </location>
</feature>
<comment type="function">
    <text evidence="17">Mediates the voltage-dependent sodium ion permeability of excitable membranes. Assuming opened or closed conformations in response to the voltage difference across the membrane, the protein forms a sodium-selective channel through which Na(+) ions may pass in accordance with their electrochemical gradient.</text>
</comment>
<evidence type="ECO:0000256" key="6">
    <source>
        <dbReference type="ARBA" id="ARBA00022692"/>
    </source>
</evidence>
<keyword evidence="6 17" id="KW-0812">Transmembrane</keyword>
<dbReference type="InterPro" id="IPR008051">
    <property type="entry name" value="Na_channel_a1su"/>
</dbReference>
<dbReference type="PRINTS" id="PR01664">
    <property type="entry name" value="NACHANNEL1"/>
</dbReference>
<dbReference type="PRINTS" id="PR00170">
    <property type="entry name" value="NACHANNEL"/>
</dbReference>
<feature type="domain" description="Ion transport" evidence="20">
    <location>
        <begin position="1512"/>
        <end position="1767"/>
    </location>
</feature>
<reference evidence="24" key="1">
    <citation type="submission" date="2025-08" db="UniProtKB">
        <authorList>
            <consortium name="Ensembl"/>
        </authorList>
    </citation>
    <scope>IDENTIFICATION</scope>
</reference>
<dbReference type="Proteomes" id="UP000694426">
    <property type="component" value="Unplaced"/>
</dbReference>
<feature type="compositionally biased region" description="Basic and acidic residues" evidence="19">
    <location>
        <begin position="491"/>
        <end position="513"/>
    </location>
</feature>
<feature type="transmembrane region" description="Helical" evidence="17">
    <location>
        <begin position="939"/>
        <end position="965"/>
    </location>
</feature>
<feature type="transmembrane region" description="Helical" evidence="17">
    <location>
        <begin position="378"/>
        <end position="405"/>
    </location>
</feature>
<dbReference type="InterPro" id="IPR044564">
    <property type="entry name" value="Na_chnl_inactivation_gate"/>
</dbReference>
<feature type="domain" description="Voltage-gated Na+ ion channel cytoplasmic" evidence="22">
    <location>
        <begin position="539"/>
        <end position="691"/>
    </location>
</feature>
<dbReference type="Pfam" id="PF11933">
    <property type="entry name" value="Na_trans_cytopl"/>
    <property type="match status" value="1"/>
</dbReference>
<sequence length="1977" mass="224473">MEQPVLVPPGPDSFQYFTRESLAAIEQRIAAEKAKNSKQDRKDNDDENGPKPNSDLEAGKTLPFIYGDIPPGMVSEPLEDMDPYYINKKTFIVLNKGKAIFRFSATSALMLIMCTILTNCVFMTMSNPPDWTKNVEYTFTGIYTFESLIKIIARGFCLEDFTFLRDPWNWLDFTVITFAYVTEFVNLGNVSALRTFRVLRALKTISVIPGLKTIVGALIQSVKKLSDVMILTVFCLSVFALIGLQLFMGNLRNKCLQWPPENFTLETNITSQLNSTIGENGTLVNSTVAPFDWKGYIEDESHFYFLEGQNDALLCGNSSDAGQCPEGYTCVKAGRNPNYGYTSFDTFSWAFLSLFRLMTQDFWENLYQLTLRAAGKTYMIFFVLVIFLGSFYLINLILAVVAMAYEEQNQATMEEAEQKEAEFQQMLEQLKKQQEAAAVAAAAAVTASAESREPSAAEGAGGLSESSSEASKLSSKSAKERRNRRKKRKQKEQSGGEEKEEDEFHKSESEDSIRRKGFRLSIEGNRLTYEKKYSSPHQSLLSIRGSLFSPRRNSRTSLFSFRGRAKDIGSENDFADDEHSTFEDNDSRRDSLFVPRRHGERRNSNISQASRSSRMLAVFPVNGKMHSTVDCNGVVSLVGGPSVPTSPVGQLLPEGTTTETEMRKRVSSSFHVSMDFLEDPALRERAMSIASILTNTVEELEESRQKCPPCWYKFANIFLIWDCSPHWLKVKHIVNLVVMDPFVDLAITICIVLNTLFMAMEHYPMTDEFNNVLSVGNLVFTGIFTAEMFLKIIAMDPYYYFQEGWNIFDGFIVTLSLVELGLADVEGLSVLRSFRLLRVFKLAKSWPTLNMLIKIIGNSVGALGNLTLVLAIIVFIFAVVGMQLFGKNYKECVCKIASDCVLPRWHMQDFFHSFLIVFRVLCGEWIETMWDCMEVAGQAMCLTVFMMVMVIGNLVVLNLFLALLLSSFSADNLAVTDDDNEMNNLQIAVARMQKGIDYVKRKAREFIQKAFVKKQKALDEIKPLEDLNNKNSCISNHTTVELSKDHDYIKDANGTTSGIGTGSSVEKYIIDESDYMSFINNPSLTVTVPIAVGESDFENLNTEEFSSESDLEESKEKLNMSSSSEGSTVDIGLPAEEQPEAEPEEAMEPEACFTEGCVRRFKCCQVSVEEGRGKQWWNLRKTCFKIVEHNWFETFIVFMILLSSGALAFEDIYIEQRKTIKTMLEYADKVFTYIFILEMLLKWVAYGYQTYFTNAWCWLDFLIVDVSLVSLTANALGYSELGAIKSLRTLRALRPLRALSRFEGMRVVVNALLGAIPSIMNVLLVCLIFWLIFSIMGVNLFAGKFYYCVNTTTDERFEVDQINNFSQCEELIKNNQSARWKNVKVNFDNVGFGYLSLLQVATFKGWMDIMYAAIDSRDVLQQPKYEDNLYMYLYFVIFIIFGSFFTLNLFIGVIIDNFNQQKKKISQDIFMTEEQKKYYNAMKKLGSKKPQKPIPRPGNKFQGMVFDFVTQQAFDISIMILICLNMVTMMVETDDQSKEMENILYWINLVFIVLFTGECVLKLISLRHYYFTIGWNIFDFVVVILSIVGMFLAEMIEKYFVSPTLFRVIRLARIGRILRLIKGAKGIRTLLFALMMSLPALFNIGLLLFLVMFIYAIFGMSNFAYVKREAGIDDMFNFETFGNSMICLFQITTSAGWDGLLAPILNSGKPDCDPDKPHPGSSVKGDCGNPSVGIFFFVSYIIISFLVVVNMYIAVILENFGVATEESAEPLSEDDFEMFYEVWEKFDPDATQFMEFEKLSDFAAALDPPLHLPKPNKVQLIAMDLPMVSGDRIHCLDILFAFTKRVLGESGEMDALRIQMEDRFMASNPSKASYEPITTTLKRKQEEVSAVIIQRAYRRHLLKRTVKQASFIYNKNKMEGGAGQGMKDEILIDKLNENSFTEKTDITASTAVCPPSYDRVTRLVKEKHEKEDKDVQK</sequence>
<protein>
    <recommendedName>
        <fullName evidence="17">Sodium channel protein</fullName>
    </recommendedName>
</protein>
<dbReference type="Gene3D" id="1.10.238.10">
    <property type="entry name" value="EF-hand"/>
    <property type="match status" value="1"/>
</dbReference>
<comment type="similarity">
    <text evidence="17">Belongs to the sodium channel (TC 1.A.1.10) family.</text>
</comment>
<dbReference type="FunFam" id="1.20.120.350:FF:000004">
    <property type="entry name" value="Sodium channel protein"/>
    <property type="match status" value="1"/>
</dbReference>
<evidence type="ECO:0000256" key="7">
    <source>
        <dbReference type="ARBA" id="ARBA00022737"/>
    </source>
</evidence>
<dbReference type="CDD" id="cd13433">
    <property type="entry name" value="Na_channel_gate"/>
    <property type="match status" value="1"/>
</dbReference>
<feature type="transmembrane region" description="Helical" evidence="17">
    <location>
        <begin position="1573"/>
        <end position="1593"/>
    </location>
</feature>
<feature type="compositionally biased region" description="Basic and acidic residues" evidence="19">
    <location>
        <begin position="577"/>
        <end position="591"/>
    </location>
</feature>
<dbReference type="FunFam" id="1.10.287.70:FF:000001">
    <property type="entry name" value="Sodium channel protein"/>
    <property type="match status" value="1"/>
</dbReference>
<feature type="transmembrane region" description="Helical" evidence="17">
    <location>
        <begin position="852"/>
        <end position="880"/>
    </location>
</feature>
<feature type="region of interest" description="Disordered" evidence="19">
    <location>
        <begin position="28"/>
        <end position="59"/>
    </location>
</feature>
<feature type="coiled-coil region" evidence="18">
    <location>
        <begin position="402"/>
        <end position="436"/>
    </location>
</feature>
<feature type="domain" description="Ion transport" evidence="20">
    <location>
        <begin position="1189"/>
        <end position="1464"/>
    </location>
</feature>
<feature type="domain" description="Ion transport" evidence="20">
    <location>
        <begin position="110"/>
        <end position="412"/>
    </location>
</feature>
<dbReference type="InterPro" id="IPR010526">
    <property type="entry name" value="Na_trans_assoc_dom"/>
</dbReference>
<dbReference type="InterPro" id="IPR043203">
    <property type="entry name" value="VGCC_Ca_Na"/>
</dbReference>
<keyword evidence="13" id="KW-1015">Disulfide bond</keyword>
<evidence type="ECO:0000256" key="2">
    <source>
        <dbReference type="ARBA" id="ARBA00022448"/>
    </source>
</evidence>
<dbReference type="GO" id="GO:0001518">
    <property type="term" value="C:voltage-gated sodium channel complex"/>
    <property type="evidence" value="ECO:0007669"/>
    <property type="project" value="UniProtKB-UniRule"/>
</dbReference>
<evidence type="ECO:0000256" key="10">
    <source>
        <dbReference type="ARBA" id="ARBA00023053"/>
    </source>
</evidence>
<feature type="compositionally biased region" description="Basic residues" evidence="19">
    <location>
        <begin position="479"/>
        <end position="490"/>
    </location>
</feature>
<dbReference type="Gene3D" id="1.20.5.1190">
    <property type="entry name" value="iswi atpase"/>
    <property type="match status" value="1"/>
</dbReference>
<feature type="domain" description="Sodium ion transport-associated" evidence="21">
    <location>
        <begin position="979"/>
        <end position="1185"/>
    </location>
</feature>
<feature type="transmembrane region" description="Helical" evidence="17">
    <location>
        <begin position="228"/>
        <end position="248"/>
    </location>
</feature>
<feature type="transmembrane region" description="Helical" evidence="17">
    <location>
        <begin position="1543"/>
        <end position="1561"/>
    </location>
</feature>
<keyword evidence="2 17" id="KW-0813">Transport</keyword>
<dbReference type="GO" id="GO:0019228">
    <property type="term" value="P:neuronal action potential"/>
    <property type="evidence" value="ECO:0007669"/>
    <property type="project" value="TreeGrafter"/>
</dbReference>
<dbReference type="FunFam" id="1.10.287.70:FF:000006">
    <property type="entry name" value="Sodium channel protein"/>
    <property type="match status" value="1"/>
</dbReference>
<feature type="transmembrane region" description="Helical" evidence="17">
    <location>
        <begin position="1230"/>
        <end position="1249"/>
    </location>
</feature>
<proteinExistence type="inferred from homology"/>
<evidence type="ECO:0000259" key="22">
    <source>
        <dbReference type="Pfam" id="PF11933"/>
    </source>
</evidence>
<evidence type="ECO:0000256" key="15">
    <source>
        <dbReference type="ARBA" id="ARBA00023303"/>
    </source>
</evidence>
<keyword evidence="12 17" id="KW-0472">Membrane</keyword>
<keyword evidence="18" id="KW-0175">Coiled coil</keyword>
<keyword evidence="10 17" id="KW-0915">Sodium</keyword>
<evidence type="ECO:0000256" key="17">
    <source>
        <dbReference type="RuleBase" id="RU361132"/>
    </source>
</evidence>
<evidence type="ECO:0000256" key="14">
    <source>
        <dbReference type="ARBA" id="ARBA00023201"/>
    </source>
</evidence>
<feature type="transmembrane region" description="Helical" evidence="17">
    <location>
        <begin position="170"/>
        <end position="189"/>
    </location>
</feature>
<feature type="transmembrane region" description="Helical" evidence="17">
    <location>
        <begin position="1513"/>
        <end position="1531"/>
    </location>
</feature>
<dbReference type="GeneTree" id="ENSGT00940000154224"/>
<evidence type="ECO:0000259" key="21">
    <source>
        <dbReference type="Pfam" id="PF06512"/>
    </source>
</evidence>
<dbReference type="GO" id="GO:0005248">
    <property type="term" value="F:voltage-gated sodium channel activity"/>
    <property type="evidence" value="ECO:0007669"/>
    <property type="project" value="InterPro"/>
</dbReference>
<feature type="transmembrane region" description="Helical" evidence="17">
    <location>
        <begin position="1734"/>
        <end position="1757"/>
    </location>
</feature>
<evidence type="ECO:0000256" key="13">
    <source>
        <dbReference type="ARBA" id="ARBA00023157"/>
    </source>
</evidence>
<evidence type="ECO:0000259" key="20">
    <source>
        <dbReference type="Pfam" id="PF00520"/>
    </source>
</evidence>
<dbReference type="FunFam" id="1.20.5.1190:FF:000001">
    <property type="entry name" value="Sodium channel protein"/>
    <property type="match status" value="1"/>
</dbReference>
<accession>A0A8B9CZC2</accession>
<keyword evidence="14 17" id="KW-0739">Sodium transport</keyword>
<keyword evidence="4" id="KW-1003">Cell membrane</keyword>
<keyword evidence="11 17" id="KW-0406">Ion transport</keyword>
<feature type="region of interest" description="Disordered" evidence="19">
    <location>
        <begin position="450"/>
        <end position="513"/>
    </location>
</feature>
<dbReference type="Gene3D" id="1.10.287.70">
    <property type="match status" value="4"/>
</dbReference>
<feature type="transmembrane region" description="Helical" evidence="17">
    <location>
        <begin position="201"/>
        <end position="222"/>
    </location>
</feature>
<evidence type="ECO:0000256" key="4">
    <source>
        <dbReference type="ARBA" id="ARBA00022475"/>
    </source>
</evidence>
<feature type="domain" description="Ion transport" evidence="20">
    <location>
        <begin position="741"/>
        <end position="970"/>
    </location>
</feature>
<dbReference type="Gene3D" id="1.20.120.350">
    <property type="entry name" value="Voltage-gated potassium channels. Chain C"/>
    <property type="match status" value="4"/>
</dbReference>
<comment type="catalytic activity">
    <reaction evidence="16">
        <text>Na(+)(in) = Na(+)(out)</text>
        <dbReference type="Rhea" id="RHEA:34963"/>
        <dbReference type="ChEBI" id="CHEBI:29101"/>
    </reaction>
</comment>
<keyword evidence="3 17" id="KW-0894">Sodium channel</keyword>
<dbReference type="InterPro" id="IPR001696">
    <property type="entry name" value="Na_channel_asu"/>
</dbReference>
<feature type="compositionally biased region" description="Basic and acidic residues" evidence="19">
    <location>
        <begin position="29"/>
        <end position="44"/>
    </location>
</feature>
<evidence type="ECO:0000256" key="16">
    <source>
        <dbReference type="ARBA" id="ARBA00036239"/>
    </source>
</evidence>
<comment type="subcellular location">
    <subcellularLocation>
        <location evidence="1 17">Cell membrane</location>
        <topology evidence="1 17">Multi-pass membrane protein</topology>
    </subcellularLocation>
</comment>
<dbReference type="Pfam" id="PF24609">
    <property type="entry name" value="IQ_SCN5A_C"/>
    <property type="match status" value="1"/>
</dbReference>
<evidence type="ECO:0000259" key="23">
    <source>
        <dbReference type="Pfam" id="PF24609"/>
    </source>
</evidence>
<dbReference type="InterPro" id="IPR027359">
    <property type="entry name" value="Volt_channel_dom_sf"/>
</dbReference>
<feature type="transmembrane region" description="Helical" evidence="17">
    <location>
        <begin position="99"/>
        <end position="125"/>
    </location>
</feature>
<dbReference type="Ensembl" id="ENSABRT00000038811.1">
    <property type="protein sequence ID" value="ENSABRP00000027803.1"/>
    <property type="gene ID" value="ENSABRG00000023047.1"/>
</dbReference>
<evidence type="ECO:0000256" key="12">
    <source>
        <dbReference type="ARBA" id="ARBA00023136"/>
    </source>
</evidence>
<evidence type="ECO:0000256" key="19">
    <source>
        <dbReference type="SAM" id="MobiDB-lite"/>
    </source>
</evidence>
<evidence type="ECO:0000313" key="25">
    <source>
        <dbReference type="Proteomes" id="UP000694426"/>
    </source>
</evidence>
<dbReference type="FunFam" id="1.10.238.10:FF:000002">
    <property type="entry name" value="Sodium channel protein"/>
    <property type="match status" value="1"/>
</dbReference>
<evidence type="ECO:0000256" key="1">
    <source>
        <dbReference type="ARBA" id="ARBA00004651"/>
    </source>
</evidence>
<keyword evidence="15 17" id="KW-0407">Ion channel</keyword>
<keyword evidence="7" id="KW-0677">Repeat</keyword>
<feature type="compositionally biased region" description="Low complexity" evidence="19">
    <location>
        <begin position="456"/>
        <end position="476"/>
    </location>
</feature>
<dbReference type="FunFam" id="1.20.120.350:FF:000003">
    <property type="entry name" value="Voltage-dependent sodium channel"/>
    <property type="match status" value="1"/>
</dbReference>
<name>A0A8B9CZC2_9AVES</name>
<keyword evidence="25" id="KW-1185">Reference proteome</keyword>
<reference evidence="24" key="2">
    <citation type="submission" date="2025-09" db="UniProtKB">
        <authorList>
            <consortium name="Ensembl"/>
        </authorList>
    </citation>
    <scope>IDENTIFICATION</scope>
</reference>
<evidence type="ECO:0000256" key="9">
    <source>
        <dbReference type="ARBA" id="ARBA00022989"/>
    </source>
</evidence>
<feature type="domain" description="SCN5A-like C-terminal IQ motif" evidence="23">
    <location>
        <begin position="1879"/>
        <end position="1911"/>
    </location>
</feature>
<organism evidence="24 25">
    <name type="scientific">Anser brachyrhynchus</name>
    <name type="common">Pink-footed goose</name>
    <dbReference type="NCBI Taxonomy" id="132585"/>
    <lineage>
        <taxon>Eukaryota</taxon>
        <taxon>Metazoa</taxon>
        <taxon>Chordata</taxon>
        <taxon>Craniata</taxon>
        <taxon>Vertebrata</taxon>
        <taxon>Euteleostomi</taxon>
        <taxon>Archelosauria</taxon>
        <taxon>Archosauria</taxon>
        <taxon>Dinosauria</taxon>
        <taxon>Saurischia</taxon>
        <taxon>Theropoda</taxon>
        <taxon>Coelurosauria</taxon>
        <taxon>Aves</taxon>
        <taxon>Neognathae</taxon>
        <taxon>Galloanserae</taxon>
        <taxon>Anseriformes</taxon>
        <taxon>Anatidae</taxon>
        <taxon>Anserinae</taxon>
        <taxon>Anser</taxon>
    </lineage>
</organism>
<feature type="region of interest" description="Disordered" evidence="19">
    <location>
        <begin position="1102"/>
        <end position="1145"/>
    </location>
</feature>
<dbReference type="PANTHER" id="PTHR10037">
    <property type="entry name" value="VOLTAGE-GATED CATION CHANNEL CALCIUM AND SODIUM"/>
    <property type="match status" value="1"/>
</dbReference>
<evidence type="ECO:0000256" key="8">
    <source>
        <dbReference type="ARBA" id="ARBA00022882"/>
    </source>
</evidence>
<feature type="transmembrane region" description="Helical" evidence="17">
    <location>
        <begin position="1432"/>
        <end position="1455"/>
    </location>
</feature>
<evidence type="ECO:0000256" key="18">
    <source>
        <dbReference type="SAM" id="Coils"/>
    </source>
</evidence>
<evidence type="ECO:0000256" key="5">
    <source>
        <dbReference type="ARBA" id="ARBA00022553"/>
    </source>
</evidence>
<feature type="transmembrane region" description="Helical" evidence="17">
    <location>
        <begin position="733"/>
        <end position="757"/>
    </location>
</feature>
<dbReference type="GO" id="GO:0086010">
    <property type="term" value="P:membrane depolarization during action potential"/>
    <property type="evidence" value="ECO:0007669"/>
    <property type="project" value="TreeGrafter"/>
</dbReference>
<dbReference type="FunFam" id="1.20.120.350:FF:000002">
    <property type="entry name" value="Sodium channel protein"/>
    <property type="match status" value="1"/>
</dbReference>
<evidence type="ECO:0000256" key="3">
    <source>
        <dbReference type="ARBA" id="ARBA00022461"/>
    </source>
</evidence>
<dbReference type="InterPro" id="IPR058542">
    <property type="entry name" value="IQ_SCN5A_C"/>
</dbReference>
<dbReference type="SUPFAM" id="SSF81324">
    <property type="entry name" value="Voltage-gated potassium channels"/>
    <property type="match status" value="4"/>
</dbReference>
<keyword evidence="8 17" id="KW-0851">Voltage-gated channel</keyword>
<feature type="transmembrane region" description="Helical" evidence="17">
    <location>
        <begin position="1305"/>
        <end position="1333"/>
    </location>
</feature>
<dbReference type="FunFam" id="1.20.120.350:FF:000005">
    <property type="entry name" value="Sodium channel protein"/>
    <property type="match status" value="1"/>
</dbReference>
<keyword evidence="9 17" id="KW-1133">Transmembrane helix</keyword>
<feature type="transmembrane region" description="Helical" evidence="17">
    <location>
        <begin position="1191"/>
        <end position="1209"/>
    </location>
</feature>